<keyword evidence="1" id="KW-1185">Reference proteome</keyword>
<gene>
    <name evidence="2" type="primary">LOC108671471</name>
</gene>
<organism evidence="1 2">
    <name type="scientific">Hyalella azteca</name>
    <name type="common">Amphipod</name>
    <dbReference type="NCBI Taxonomy" id="294128"/>
    <lineage>
        <taxon>Eukaryota</taxon>
        <taxon>Metazoa</taxon>
        <taxon>Ecdysozoa</taxon>
        <taxon>Arthropoda</taxon>
        <taxon>Crustacea</taxon>
        <taxon>Multicrustacea</taxon>
        <taxon>Malacostraca</taxon>
        <taxon>Eumalacostraca</taxon>
        <taxon>Peracarida</taxon>
        <taxon>Amphipoda</taxon>
        <taxon>Senticaudata</taxon>
        <taxon>Talitrida</taxon>
        <taxon>Talitroidea</taxon>
        <taxon>Hyalellidae</taxon>
        <taxon>Hyalella</taxon>
    </lineage>
</organism>
<name>A0A8B7NLG5_HYAAZ</name>
<dbReference type="Pfam" id="PF16065">
    <property type="entry name" value="DUF4807"/>
    <property type="match status" value="1"/>
</dbReference>
<dbReference type="PANTHER" id="PTHR36693">
    <property type="entry name" value="GH02722P"/>
    <property type="match status" value="1"/>
</dbReference>
<dbReference type="PANTHER" id="PTHR36693:SF1">
    <property type="entry name" value="GH02722P"/>
    <property type="match status" value="1"/>
</dbReference>
<accession>A0A8B7NLG5</accession>
<reference evidence="2" key="1">
    <citation type="submission" date="2025-08" db="UniProtKB">
        <authorList>
            <consortium name="RefSeq"/>
        </authorList>
    </citation>
    <scope>IDENTIFICATION</scope>
    <source>
        <tissue evidence="2">Whole organism</tissue>
    </source>
</reference>
<dbReference type="InterPro" id="IPR032072">
    <property type="entry name" value="DUF4807"/>
</dbReference>
<dbReference type="AlphaFoldDB" id="A0A8B7NLG5"/>
<dbReference type="GeneID" id="108671471"/>
<protein>
    <submittedName>
        <fullName evidence="2">Uncharacterized protein LOC108671471</fullName>
    </submittedName>
</protein>
<sequence length="334" mass="37758">MNPTTNPACLSISLAGVAPLADDFSPVQECDINETTQNCATAQPLDATNIMNRIDTPTEVLIKYQVTHKRNFSNSVSVDGQISLYAIHFLLLVRELTTSLNFRQNFIKKLENLYCRRSRNRNCILNNLKDESTDHEDLKLVRHSGQANTWPSESIPNVNSLQFNFVVNVPVLEVHIQESPPPPIDKRWCRMLNMSVQELSELDAWMSWLSTLGGACSALGDGSVRWADTAASISVRQMTIARRLGDPTIVARCRLYTAIACIQKHQYKMAATVVRQEHAAVLRLPQERRDPRLLKMCHGIWAKLCYERHMHRHAPDAMCGRDQPIGVKSDERGE</sequence>
<dbReference type="OrthoDB" id="121932at2759"/>
<dbReference type="KEGG" id="hazt:108671471"/>
<evidence type="ECO:0000313" key="1">
    <source>
        <dbReference type="Proteomes" id="UP000694843"/>
    </source>
</evidence>
<evidence type="ECO:0000313" key="2">
    <source>
        <dbReference type="RefSeq" id="XP_018014509.1"/>
    </source>
</evidence>
<dbReference type="Proteomes" id="UP000694843">
    <property type="component" value="Unplaced"/>
</dbReference>
<proteinExistence type="predicted"/>
<dbReference type="RefSeq" id="XP_018014509.1">
    <property type="nucleotide sequence ID" value="XM_018159020.2"/>
</dbReference>